<dbReference type="Proteomes" id="UP000028760">
    <property type="component" value="Unassembled WGS sequence"/>
</dbReference>
<dbReference type="Ensembl" id="ENSPFOT00000027388.1">
    <property type="protein sequence ID" value="ENSPFOP00000025843.1"/>
    <property type="gene ID" value="ENSPFOG00000023945.1"/>
</dbReference>
<evidence type="ECO:0000313" key="1">
    <source>
        <dbReference type="Ensembl" id="ENSPFOP00000025843.1"/>
    </source>
</evidence>
<protein>
    <submittedName>
        <fullName evidence="1">Uncharacterized protein</fullName>
    </submittedName>
</protein>
<reference evidence="1" key="3">
    <citation type="submission" date="2025-09" db="UniProtKB">
        <authorList>
            <consortium name="Ensembl"/>
        </authorList>
    </citation>
    <scope>IDENTIFICATION</scope>
</reference>
<organism evidence="1 2">
    <name type="scientific">Poecilia formosa</name>
    <name type="common">Amazon molly</name>
    <name type="synonym">Limia formosa</name>
    <dbReference type="NCBI Taxonomy" id="48698"/>
    <lineage>
        <taxon>Eukaryota</taxon>
        <taxon>Metazoa</taxon>
        <taxon>Chordata</taxon>
        <taxon>Craniata</taxon>
        <taxon>Vertebrata</taxon>
        <taxon>Euteleostomi</taxon>
        <taxon>Actinopterygii</taxon>
        <taxon>Neopterygii</taxon>
        <taxon>Teleostei</taxon>
        <taxon>Neoteleostei</taxon>
        <taxon>Acanthomorphata</taxon>
        <taxon>Ovalentaria</taxon>
        <taxon>Atherinomorphae</taxon>
        <taxon>Cyprinodontiformes</taxon>
        <taxon>Poeciliidae</taxon>
        <taxon>Poeciliinae</taxon>
        <taxon>Poecilia</taxon>
    </lineage>
</organism>
<reference evidence="1" key="2">
    <citation type="submission" date="2025-08" db="UniProtKB">
        <authorList>
            <consortium name="Ensembl"/>
        </authorList>
    </citation>
    <scope>IDENTIFICATION</scope>
</reference>
<keyword evidence="2" id="KW-1185">Reference proteome</keyword>
<sequence length="60" mass="7045">LGLAESCRQDDPVDLGKYLHAYINSTRSSFVKHTYIRILLILHQIYFKGRWPKKLLLTLT</sequence>
<dbReference type="AlphaFoldDB" id="A0A096M352"/>
<evidence type="ECO:0000313" key="2">
    <source>
        <dbReference type="Proteomes" id="UP000028760"/>
    </source>
</evidence>
<accession>A0A096M352</accession>
<reference evidence="2" key="1">
    <citation type="submission" date="2013-10" db="EMBL/GenBank/DDBJ databases">
        <authorList>
            <person name="Schartl M."/>
            <person name="Warren W."/>
        </authorList>
    </citation>
    <scope>NUCLEOTIDE SEQUENCE [LARGE SCALE GENOMIC DNA]</scope>
    <source>
        <strain evidence="2">female</strain>
    </source>
</reference>
<proteinExistence type="predicted"/>
<dbReference type="EMBL" id="AYCK01001621">
    <property type="status" value="NOT_ANNOTATED_CDS"/>
    <property type="molecule type" value="Genomic_DNA"/>
</dbReference>
<name>A0A096M352_POEFO</name>